<dbReference type="OrthoDB" id="711499at2"/>
<keyword evidence="2" id="KW-1185">Reference proteome</keyword>
<reference evidence="1 2" key="1">
    <citation type="submission" date="2016-10" db="EMBL/GenBank/DDBJ databases">
        <authorList>
            <person name="de Groot N.N."/>
        </authorList>
    </citation>
    <scope>NUCLEOTIDE SEQUENCE [LARGE SCALE GENOMIC DNA]</scope>
    <source>
        <strain evidence="1 2">DSM 22789</strain>
    </source>
</reference>
<dbReference type="STRING" id="683125.SAMN05660206_101194"/>
<dbReference type="EMBL" id="FOZZ01000001">
    <property type="protein sequence ID" value="SFS33323.1"/>
    <property type="molecule type" value="Genomic_DNA"/>
</dbReference>
<name>A0A1I6NZE6_9SPHI</name>
<sequence length="61" mass="7270">MRRICIYPKDIARITGKSYRQSLRIYNTIKRIRGKQAHQLLSMEEVCEYLGLDKEQIKTVI</sequence>
<accession>A0A1I6NZE6</accession>
<dbReference type="AlphaFoldDB" id="A0A1I6NZE6"/>
<proteinExistence type="predicted"/>
<organism evidence="1 2">
    <name type="scientific">Sphingobacterium wenxiniae</name>
    <dbReference type="NCBI Taxonomy" id="683125"/>
    <lineage>
        <taxon>Bacteria</taxon>
        <taxon>Pseudomonadati</taxon>
        <taxon>Bacteroidota</taxon>
        <taxon>Sphingobacteriia</taxon>
        <taxon>Sphingobacteriales</taxon>
        <taxon>Sphingobacteriaceae</taxon>
        <taxon>Sphingobacterium</taxon>
    </lineage>
</organism>
<protein>
    <submittedName>
        <fullName evidence="1">Uncharacterized protein</fullName>
    </submittedName>
</protein>
<dbReference type="Proteomes" id="UP000198785">
    <property type="component" value="Unassembled WGS sequence"/>
</dbReference>
<dbReference type="RefSeq" id="WP_093363286.1">
    <property type="nucleotide sequence ID" value="NZ_FOZZ01000001.1"/>
</dbReference>
<evidence type="ECO:0000313" key="2">
    <source>
        <dbReference type="Proteomes" id="UP000198785"/>
    </source>
</evidence>
<gene>
    <name evidence="1" type="ORF">SAMN05660206_101194</name>
</gene>
<evidence type="ECO:0000313" key="1">
    <source>
        <dbReference type="EMBL" id="SFS33323.1"/>
    </source>
</evidence>